<protein>
    <recommendedName>
        <fullName evidence="4 9">Trigger factor</fullName>
        <shortName evidence="9">TF</shortName>
        <ecNumber evidence="3 9">5.2.1.8</ecNumber>
    </recommendedName>
    <alternativeName>
        <fullName evidence="8 9">PPIase</fullName>
    </alternativeName>
</protein>
<dbReference type="Gene3D" id="3.10.50.40">
    <property type="match status" value="1"/>
</dbReference>
<dbReference type="SUPFAM" id="SSF109998">
    <property type="entry name" value="Triger factor/SurA peptide-binding domain-like"/>
    <property type="match status" value="1"/>
</dbReference>
<dbReference type="GO" id="GO:0015031">
    <property type="term" value="P:protein transport"/>
    <property type="evidence" value="ECO:0007669"/>
    <property type="project" value="UniProtKB-UniRule"/>
</dbReference>
<reference evidence="13 14" key="2">
    <citation type="journal article" date="2012" name="Stand. Genomic Sci.">
        <title>Complete genome sequence of the termite hindgut bacterium Spirochaeta coccoides type strain (SPN1(T)), reclassification in the genus Sphaerochaeta as Sphaerochaeta coccoides comb. nov. and emendations of the family Spirochaetaceae and the genus Sphaerochaeta.</title>
        <authorList>
            <person name="Abt B."/>
            <person name="Han C."/>
            <person name="Scheuner C."/>
            <person name="Lu M."/>
            <person name="Lapidus A."/>
            <person name="Nolan M."/>
            <person name="Lucas S."/>
            <person name="Hammon N."/>
            <person name="Deshpande S."/>
            <person name="Cheng J.F."/>
            <person name="Tapia R."/>
            <person name="Goodwin L.A."/>
            <person name="Pitluck S."/>
            <person name="Liolios K."/>
            <person name="Pagani I."/>
            <person name="Ivanova N."/>
            <person name="Mavromatis K."/>
            <person name="Mikhailova N."/>
            <person name="Huntemann M."/>
            <person name="Pati A."/>
            <person name="Chen A."/>
            <person name="Palaniappan K."/>
            <person name="Land M."/>
            <person name="Hauser L."/>
            <person name="Brambilla E.M."/>
            <person name="Rohde M."/>
            <person name="Spring S."/>
            <person name="Gronow S."/>
            <person name="Goker M."/>
            <person name="Woyke T."/>
            <person name="Bristow J."/>
            <person name="Eisen J.A."/>
            <person name="Markowitz V."/>
            <person name="Hugenholtz P."/>
            <person name="Kyrpides N.C."/>
            <person name="Klenk H.P."/>
            <person name="Detter J.C."/>
        </authorList>
    </citation>
    <scope>NUCLEOTIDE SEQUENCE [LARGE SCALE GENOMIC DNA]</scope>
    <source>
        <strain evidence="14">ATCC BAA-1237 / DSM 17374 / SPN1</strain>
    </source>
</reference>
<dbReference type="InterPro" id="IPR046357">
    <property type="entry name" value="PPIase_dom_sf"/>
</dbReference>
<dbReference type="HAMAP" id="MF_00303">
    <property type="entry name" value="Trigger_factor_Tig"/>
    <property type="match status" value="1"/>
</dbReference>
<feature type="domain" description="Trigger factor ribosome-binding bacterial" evidence="11">
    <location>
        <begin position="5"/>
        <end position="154"/>
    </location>
</feature>
<evidence type="ECO:0000256" key="3">
    <source>
        <dbReference type="ARBA" id="ARBA00013194"/>
    </source>
</evidence>
<dbReference type="GO" id="GO:0044183">
    <property type="term" value="F:protein folding chaperone"/>
    <property type="evidence" value="ECO:0007669"/>
    <property type="project" value="TreeGrafter"/>
</dbReference>
<keyword evidence="6 9" id="KW-0143">Chaperone</keyword>
<keyword evidence="9" id="KW-0963">Cytoplasm</keyword>
<dbReference type="GO" id="GO:0043335">
    <property type="term" value="P:protein unfolding"/>
    <property type="evidence" value="ECO:0007669"/>
    <property type="project" value="TreeGrafter"/>
</dbReference>
<dbReference type="HOGENOM" id="CLU_033058_3_1_12"/>
<feature type="domain" description="Trigger factor C-terminal" evidence="12">
    <location>
        <begin position="273"/>
        <end position="407"/>
    </location>
</feature>
<comment type="subcellular location">
    <subcellularLocation>
        <location evidence="9">Cytoplasm</location>
    </subcellularLocation>
    <text evidence="9">About half TF is bound to the ribosome near the polypeptide exit tunnel while the other half is free in the cytoplasm.</text>
</comment>
<dbReference type="STRING" id="760011.Spico_0792"/>
<comment type="catalytic activity">
    <reaction evidence="1 9">
        <text>[protein]-peptidylproline (omega=180) = [protein]-peptidylproline (omega=0)</text>
        <dbReference type="Rhea" id="RHEA:16237"/>
        <dbReference type="Rhea" id="RHEA-COMP:10747"/>
        <dbReference type="Rhea" id="RHEA-COMP:10748"/>
        <dbReference type="ChEBI" id="CHEBI:83833"/>
        <dbReference type="ChEBI" id="CHEBI:83834"/>
        <dbReference type="EC" id="5.2.1.8"/>
    </reaction>
</comment>
<dbReference type="PANTHER" id="PTHR30560:SF3">
    <property type="entry name" value="TRIGGER FACTOR-LIKE PROTEIN TIG, CHLOROPLASTIC"/>
    <property type="match status" value="1"/>
</dbReference>
<evidence type="ECO:0000256" key="5">
    <source>
        <dbReference type="ARBA" id="ARBA00023110"/>
    </source>
</evidence>
<evidence type="ECO:0000313" key="13">
    <source>
        <dbReference type="EMBL" id="AEC02017.1"/>
    </source>
</evidence>
<dbReference type="InterPro" id="IPR008880">
    <property type="entry name" value="Trigger_fac_C"/>
</dbReference>
<organism evidence="13 14">
    <name type="scientific">Parasphaerochaeta coccoides (strain ATCC BAA-1237 / DSM 17374 / SPN1)</name>
    <name type="common">Sphaerochaeta coccoides</name>
    <dbReference type="NCBI Taxonomy" id="760011"/>
    <lineage>
        <taxon>Bacteria</taxon>
        <taxon>Pseudomonadati</taxon>
        <taxon>Spirochaetota</taxon>
        <taxon>Spirochaetia</taxon>
        <taxon>Spirochaetales</taxon>
        <taxon>Sphaerochaetaceae</taxon>
        <taxon>Parasphaerochaeta</taxon>
    </lineage>
</organism>
<dbReference type="SUPFAM" id="SSF54534">
    <property type="entry name" value="FKBP-like"/>
    <property type="match status" value="1"/>
</dbReference>
<dbReference type="EMBL" id="CP002659">
    <property type="protein sequence ID" value="AEC02017.1"/>
    <property type="molecule type" value="Genomic_DNA"/>
</dbReference>
<gene>
    <name evidence="9" type="primary">tig</name>
    <name evidence="13" type="ordered locus">Spico_0792</name>
</gene>
<dbReference type="RefSeq" id="WP_013739413.1">
    <property type="nucleotide sequence ID" value="NC_015436.1"/>
</dbReference>
<sequence length="452" mass="51260">MSAEKKIKELGNSSVELTLTITAADIEAAYKELLATYGKKAQIKGFRTGKAPLSVLEGKFGQAIREESTFNTLEKTVQAAVAEIEDQFKPLPYSTPVLQNEESLLPFKPDTDITFSVVYDVIPAFELPAYKGLTVEAPKVEVTDDLVNKEIEQLRDQNALVREKDGTVANGDVVTVDYTELDADKNEIENTARKDFTFTVGSGYNFYKIDEDIIGMAKDEEKIFEKTYPADYDLPDYAGKTIALKATVKNVKTRELPELDDEFAQDVKEEYKTVADLVKATREKLEEHLKTHLDETKLSALTDKILETVDIPVPASMIRIEVEQNWNKFVRQSGLNEEQVLKFLQFQNQTKESVMDEWKEPAAKSLKVQLLLDKIKEAENFQIDDKELAEAEAEQLKDITDEAQKTYYRDMILDDLKFRKVGPFLLENNTFIEGEPLTYDQFIQGAHATHAH</sequence>
<dbReference type="Pfam" id="PF00254">
    <property type="entry name" value="FKBP_C"/>
    <property type="match status" value="1"/>
</dbReference>
<dbReference type="AlphaFoldDB" id="F4GHB8"/>
<dbReference type="KEGG" id="scc:Spico_0792"/>
<dbReference type="Pfam" id="PF05698">
    <property type="entry name" value="Trigger_C"/>
    <property type="match status" value="1"/>
</dbReference>
<dbReference type="GO" id="GO:0043022">
    <property type="term" value="F:ribosome binding"/>
    <property type="evidence" value="ECO:0007669"/>
    <property type="project" value="TreeGrafter"/>
</dbReference>
<evidence type="ECO:0000256" key="8">
    <source>
        <dbReference type="ARBA" id="ARBA00029986"/>
    </source>
</evidence>
<dbReference type="GO" id="GO:0005737">
    <property type="term" value="C:cytoplasm"/>
    <property type="evidence" value="ECO:0007669"/>
    <property type="project" value="UniProtKB-SubCell"/>
</dbReference>
<keyword evidence="9" id="KW-0132">Cell division</keyword>
<proteinExistence type="inferred from homology"/>
<dbReference type="eggNOG" id="COG0544">
    <property type="taxonomic scope" value="Bacteria"/>
</dbReference>
<comment type="similarity">
    <text evidence="2 9">Belongs to the FKBP-type PPIase family. Tig subfamily.</text>
</comment>
<dbReference type="InterPro" id="IPR037041">
    <property type="entry name" value="Trigger_fac_C_sf"/>
</dbReference>
<dbReference type="PANTHER" id="PTHR30560">
    <property type="entry name" value="TRIGGER FACTOR CHAPERONE AND PEPTIDYL-PROLYL CIS/TRANS ISOMERASE"/>
    <property type="match status" value="1"/>
</dbReference>
<evidence type="ECO:0000256" key="7">
    <source>
        <dbReference type="ARBA" id="ARBA00023235"/>
    </source>
</evidence>
<evidence type="ECO:0000259" key="12">
    <source>
        <dbReference type="Pfam" id="PF05698"/>
    </source>
</evidence>
<dbReference type="GO" id="GO:0051301">
    <property type="term" value="P:cell division"/>
    <property type="evidence" value="ECO:0007669"/>
    <property type="project" value="UniProtKB-KW"/>
</dbReference>
<comment type="function">
    <text evidence="9">Involved in protein export. Acts as a chaperone by maintaining the newly synthesized protein in an open conformation. Functions as a peptidyl-prolyl cis-trans isomerase.</text>
</comment>
<evidence type="ECO:0000313" key="14">
    <source>
        <dbReference type="Proteomes" id="UP000007939"/>
    </source>
</evidence>
<dbReference type="InterPro" id="IPR027304">
    <property type="entry name" value="Trigger_fact/SurA_dom_sf"/>
</dbReference>
<dbReference type="GO" id="GO:0051083">
    <property type="term" value="P:'de novo' cotranslational protein folding"/>
    <property type="evidence" value="ECO:0007669"/>
    <property type="project" value="TreeGrafter"/>
</dbReference>
<evidence type="ECO:0000256" key="6">
    <source>
        <dbReference type="ARBA" id="ARBA00023186"/>
    </source>
</evidence>
<dbReference type="PIRSF" id="PIRSF003095">
    <property type="entry name" value="Trigger_factor"/>
    <property type="match status" value="1"/>
</dbReference>
<comment type="domain">
    <text evidence="9">Consists of 3 domains; the N-terminus binds the ribosome, the middle domain has PPIase activity, while the C-terminus has intrinsic chaperone activity on its own.</text>
</comment>
<dbReference type="GO" id="GO:0003755">
    <property type="term" value="F:peptidyl-prolyl cis-trans isomerase activity"/>
    <property type="evidence" value="ECO:0007669"/>
    <property type="project" value="UniProtKB-UniRule"/>
</dbReference>
<dbReference type="InterPro" id="IPR008881">
    <property type="entry name" value="Trigger_fac_ribosome-bd_bac"/>
</dbReference>
<dbReference type="Proteomes" id="UP000007939">
    <property type="component" value="Chromosome"/>
</dbReference>
<dbReference type="InterPro" id="IPR001179">
    <property type="entry name" value="PPIase_FKBP_dom"/>
</dbReference>
<dbReference type="OrthoDB" id="9767721at2"/>
<keyword evidence="7 9" id="KW-0413">Isomerase</keyword>
<accession>F4GHB8</accession>
<dbReference type="EC" id="5.2.1.8" evidence="3 9"/>
<dbReference type="Pfam" id="PF05697">
    <property type="entry name" value="Trigger_N"/>
    <property type="match status" value="1"/>
</dbReference>
<keyword evidence="9" id="KW-0131">Cell cycle</keyword>
<evidence type="ECO:0000256" key="4">
    <source>
        <dbReference type="ARBA" id="ARBA00016902"/>
    </source>
</evidence>
<name>F4GHB8_PARC1</name>
<keyword evidence="14" id="KW-1185">Reference proteome</keyword>
<keyword evidence="5 9" id="KW-0697">Rotamase</keyword>
<dbReference type="Gene3D" id="1.10.3120.10">
    <property type="entry name" value="Trigger factor, C-terminal domain"/>
    <property type="match status" value="1"/>
</dbReference>
<dbReference type="SUPFAM" id="SSF102735">
    <property type="entry name" value="Trigger factor ribosome-binding domain"/>
    <property type="match status" value="1"/>
</dbReference>
<dbReference type="InterPro" id="IPR005215">
    <property type="entry name" value="Trig_fac"/>
</dbReference>
<evidence type="ECO:0000256" key="9">
    <source>
        <dbReference type="HAMAP-Rule" id="MF_00303"/>
    </source>
</evidence>
<evidence type="ECO:0000259" key="11">
    <source>
        <dbReference type="Pfam" id="PF05697"/>
    </source>
</evidence>
<dbReference type="InterPro" id="IPR036611">
    <property type="entry name" value="Trigger_fac_ribosome-bd_sf"/>
</dbReference>
<evidence type="ECO:0000256" key="1">
    <source>
        <dbReference type="ARBA" id="ARBA00000971"/>
    </source>
</evidence>
<dbReference type="NCBIfam" id="TIGR00115">
    <property type="entry name" value="tig"/>
    <property type="match status" value="1"/>
</dbReference>
<dbReference type="Gene3D" id="3.30.70.1050">
    <property type="entry name" value="Trigger factor ribosome-binding domain"/>
    <property type="match status" value="1"/>
</dbReference>
<evidence type="ECO:0000256" key="2">
    <source>
        <dbReference type="ARBA" id="ARBA00005464"/>
    </source>
</evidence>
<evidence type="ECO:0000259" key="10">
    <source>
        <dbReference type="Pfam" id="PF00254"/>
    </source>
</evidence>
<reference evidence="14" key="1">
    <citation type="submission" date="2011-04" db="EMBL/GenBank/DDBJ databases">
        <title>The complete genome of Spirochaeta coccoides DSM 17374.</title>
        <authorList>
            <person name="Lucas S."/>
            <person name="Copeland A."/>
            <person name="Lapidus A."/>
            <person name="Bruce D."/>
            <person name="Goodwin L."/>
            <person name="Pitluck S."/>
            <person name="Peters L."/>
            <person name="Kyrpides N."/>
            <person name="Mavromatis K."/>
            <person name="Pagani I."/>
            <person name="Ivanova N."/>
            <person name="Ovchinnikova G."/>
            <person name="Lu M."/>
            <person name="Detter J.C."/>
            <person name="Tapia R."/>
            <person name="Han C."/>
            <person name="Land M."/>
            <person name="Hauser L."/>
            <person name="Markowitz V."/>
            <person name="Cheng J.-F."/>
            <person name="Hugenholtz P."/>
            <person name="Woyke T."/>
            <person name="Wu D."/>
            <person name="Spring S."/>
            <person name="Schroeder M."/>
            <person name="Brambilla E."/>
            <person name="Klenk H.-P."/>
            <person name="Eisen J.A."/>
        </authorList>
    </citation>
    <scope>NUCLEOTIDE SEQUENCE [LARGE SCALE GENOMIC DNA]</scope>
    <source>
        <strain evidence="14">ATCC BAA-1237 / DSM 17374 / SPN1</strain>
    </source>
</reference>
<feature type="domain" description="PPIase FKBP-type" evidence="10">
    <location>
        <begin position="167"/>
        <end position="248"/>
    </location>
</feature>